<reference evidence="2 3" key="2">
    <citation type="submission" date="2016-08" db="EMBL/GenBank/DDBJ databases">
        <title>Orenia metallireducens sp. nov. strain Z6, a Novel Metal-reducing Firmicute from the Deep Subsurface.</title>
        <authorList>
            <person name="Maxim B.I."/>
            <person name="Kenneth K."/>
            <person name="Flynn T.M."/>
            <person name="Oloughlin E.J."/>
            <person name="Locke R.A."/>
            <person name="Weber J.R."/>
            <person name="Egan S.M."/>
            <person name="Mackie R.I."/>
            <person name="Cann I.K."/>
        </authorList>
    </citation>
    <scope>NUCLEOTIDE SEQUENCE [LARGE SCALE GENOMIC DNA]</scope>
    <source>
        <strain evidence="2 3">Z6</strain>
    </source>
</reference>
<evidence type="ECO:0000259" key="1">
    <source>
        <dbReference type="Pfam" id="PF04608"/>
    </source>
</evidence>
<gene>
    <name evidence="2" type="ORF">U472_13355</name>
</gene>
<dbReference type="Pfam" id="PF04608">
    <property type="entry name" value="PgpA"/>
    <property type="match status" value="1"/>
</dbReference>
<dbReference type="SUPFAM" id="SSF101307">
    <property type="entry name" value="YutG-like"/>
    <property type="match status" value="1"/>
</dbReference>
<protein>
    <submittedName>
        <fullName evidence="2">Phosphatidylglycerophosphatase</fullName>
    </submittedName>
</protein>
<dbReference type="CDD" id="cd06971">
    <property type="entry name" value="PgpA"/>
    <property type="match status" value="1"/>
</dbReference>
<dbReference type="GO" id="GO:0006629">
    <property type="term" value="P:lipid metabolic process"/>
    <property type="evidence" value="ECO:0007669"/>
    <property type="project" value="InterPro"/>
</dbReference>
<dbReference type="InterPro" id="IPR026038">
    <property type="entry name" value="Put_PGPase"/>
</dbReference>
<keyword evidence="3" id="KW-1185">Reference proteome</keyword>
<dbReference type="RefSeq" id="WP_068719250.1">
    <property type="nucleotide sequence ID" value="NZ_LWDV01000010.1"/>
</dbReference>
<dbReference type="InterPro" id="IPR036681">
    <property type="entry name" value="PgpA-like_sf"/>
</dbReference>
<dbReference type="PIRSF" id="PIRSF019587">
    <property type="entry name" value="PGPase"/>
    <property type="match status" value="1"/>
</dbReference>
<dbReference type="EMBL" id="LWDV01000010">
    <property type="protein sequence ID" value="OCL25338.1"/>
    <property type="molecule type" value="Genomic_DNA"/>
</dbReference>
<evidence type="ECO:0000313" key="3">
    <source>
        <dbReference type="Proteomes" id="UP000093514"/>
    </source>
</evidence>
<sequence>MRDIIIEKLEERGVQIKEIAEIVYALQKPYSENLNIEECLESVHSVLEKREVQYTLLTGIALDKLTEEGKVEEPLASIIKRDEPLYGVDESLALAIANIYGTIGFTSFGYLDKNKFGAMERLDTSKDRVNTFLDDLVAGIASAASARIAHQKRNEQEKEAEKEVS</sequence>
<organism evidence="2 3">
    <name type="scientific">Orenia metallireducens</name>
    <dbReference type="NCBI Taxonomy" id="1413210"/>
    <lineage>
        <taxon>Bacteria</taxon>
        <taxon>Bacillati</taxon>
        <taxon>Bacillota</taxon>
        <taxon>Clostridia</taxon>
        <taxon>Halanaerobiales</taxon>
        <taxon>Halobacteroidaceae</taxon>
        <taxon>Orenia</taxon>
    </lineage>
</organism>
<dbReference type="OrthoDB" id="9793244at2"/>
<comment type="caution">
    <text evidence="2">The sequence shown here is derived from an EMBL/GenBank/DDBJ whole genome shotgun (WGS) entry which is preliminary data.</text>
</comment>
<reference evidence="3" key="1">
    <citation type="submission" date="2016-07" db="EMBL/GenBank/DDBJ databases">
        <authorList>
            <person name="Florea S."/>
            <person name="Webb J.S."/>
            <person name="Jaromczyk J."/>
            <person name="Schardl C.L."/>
        </authorList>
    </citation>
    <scope>NUCLEOTIDE SEQUENCE [LARGE SCALE GENOMIC DNA]</scope>
    <source>
        <strain evidence="3">Z6</strain>
    </source>
</reference>
<dbReference type="Gene3D" id="1.10.3760.10">
    <property type="entry name" value="PgpA-like"/>
    <property type="match status" value="1"/>
</dbReference>
<evidence type="ECO:0000313" key="2">
    <source>
        <dbReference type="EMBL" id="OCL25338.1"/>
    </source>
</evidence>
<feature type="domain" description="YutG/PgpA" evidence="1">
    <location>
        <begin position="18"/>
        <end position="149"/>
    </location>
</feature>
<dbReference type="InterPro" id="IPR007686">
    <property type="entry name" value="YutG/PgpA"/>
</dbReference>
<dbReference type="Proteomes" id="UP000093514">
    <property type="component" value="Unassembled WGS sequence"/>
</dbReference>
<dbReference type="GO" id="GO:0008962">
    <property type="term" value="F:phosphatidylglycerophosphatase activity"/>
    <property type="evidence" value="ECO:0007669"/>
    <property type="project" value="InterPro"/>
</dbReference>
<dbReference type="AlphaFoldDB" id="A0A1C0A5C1"/>
<accession>A0A1C0A5C1</accession>
<name>A0A1C0A5C1_9FIRM</name>
<proteinExistence type="predicted"/>